<dbReference type="InterPro" id="IPR038622">
    <property type="entry name" value="CDPS_sf"/>
</dbReference>
<organism evidence="5 6">
    <name type="scientific">Streptomyces roseicoloratus</name>
    <dbReference type="NCBI Taxonomy" id="2508722"/>
    <lineage>
        <taxon>Bacteria</taxon>
        <taxon>Bacillati</taxon>
        <taxon>Actinomycetota</taxon>
        <taxon>Actinomycetes</taxon>
        <taxon>Kitasatosporales</taxon>
        <taxon>Streptomycetaceae</taxon>
        <taxon>Streptomyces</taxon>
    </lineage>
</organism>
<gene>
    <name evidence="5" type="ORF">RGF97_24960</name>
</gene>
<evidence type="ECO:0000313" key="6">
    <source>
        <dbReference type="Proteomes" id="UP001250858"/>
    </source>
</evidence>
<protein>
    <recommendedName>
        <fullName evidence="3">Cyclodipeptide synthase</fullName>
    </recommendedName>
</protein>
<dbReference type="InterPro" id="IPR030903">
    <property type="entry name" value="CDPS"/>
</dbReference>
<dbReference type="EMBL" id="CP133762">
    <property type="protein sequence ID" value="WMX49020.1"/>
    <property type="molecule type" value="Genomic_DNA"/>
</dbReference>
<evidence type="ECO:0000256" key="1">
    <source>
        <dbReference type="ARBA" id="ARBA00006034"/>
    </source>
</evidence>
<proteinExistence type="inferred from homology"/>
<reference evidence="5 6" key="1">
    <citation type="submission" date="2023-09" db="EMBL/GenBank/DDBJ databases">
        <title>Complete genome of Streptomyces roseicoloratus T14.</title>
        <authorList>
            <person name="Bashizi T."/>
            <person name="Kim M.-J."/>
            <person name="Lee G."/>
            <person name="Tagele S.B."/>
            <person name="Shin J.-H."/>
        </authorList>
    </citation>
    <scope>NUCLEOTIDE SEQUENCE [LARGE SCALE GENOMIC DNA]</scope>
    <source>
        <strain evidence="5 6">T14</strain>
    </source>
</reference>
<feature type="compositionally biased region" description="Basic and acidic residues" evidence="4">
    <location>
        <begin position="184"/>
        <end position="193"/>
    </location>
</feature>
<evidence type="ECO:0000313" key="5">
    <source>
        <dbReference type="EMBL" id="WMX49020.1"/>
    </source>
</evidence>
<keyword evidence="6" id="KW-1185">Reference proteome</keyword>
<dbReference type="Proteomes" id="UP001250858">
    <property type="component" value="Chromosome"/>
</dbReference>
<feature type="region of interest" description="Disordered" evidence="4">
    <location>
        <begin position="170"/>
        <end position="193"/>
    </location>
</feature>
<evidence type="ECO:0000256" key="2">
    <source>
        <dbReference type="ARBA" id="ARBA00022679"/>
    </source>
</evidence>
<keyword evidence="2" id="KW-0808">Transferase</keyword>
<dbReference type="Gene3D" id="3.40.50.11710">
    <property type="entry name" value="Cyclodipeptide synthase"/>
    <property type="match status" value="1"/>
</dbReference>
<dbReference type="NCBIfam" id="TIGR04539">
    <property type="entry name" value="tRNA_cyclodipep"/>
    <property type="match status" value="1"/>
</dbReference>
<sequence>MGFGPLRPGRPRLHGSACRRHVRGVGVRGRRGAAQGRQEPAGVRAKVGAAAAEADPAGIRVRARGMSEFRDIPAYRELHREVLAAVEHDPVVRETCDALTGIFLAGKLAPGQETNERQREVCRAYICAEVPLFLDTPAILGVPSSLNCYHQALPLADLLYGRGPGLRASRNQGHGILTPAENARTADAEGDAR</sequence>
<comment type="similarity">
    <text evidence="1">Belongs to the CDPS family.</text>
</comment>
<name>A0ABY9S7Q3_9ACTN</name>
<accession>A0ABY9S7Q3</accession>
<evidence type="ECO:0000256" key="3">
    <source>
        <dbReference type="ARBA" id="ARBA00030771"/>
    </source>
</evidence>
<dbReference type="Pfam" id="PF16715">
    <property type="entry name" value="CDPS"/>
    <property type="match status" value="1"/>
</dbReference>
<evidence type="ECO:0000256" key="4">
    <source>
        <dbReference type="SAM" id="MobiDB-lite"/>
    </source>
</evidence>